<evidence type="ECO:0000313" key="1">
    <source>
        <dbReference type="EMBL" id="MYH63044.1"/>
    </source>
</evidence>
<name>A0A6B1GAE3_9CHLR</name>
<organism evidence="1">
    <name type="scientific">Caldilineaceae bacterium SB0675_bin_29</name>
    <dbReference type="NCBI Taxonomy" id="2605266"/>
    <lineage>
        <taxon>Bacteria</taxon>
        <taxon>Bacillati</taxon>
        <taxon>Chloroflexota</taxon>
        <taxon>Caldilineae</taxon>
        <taxon>Caldilineales</taxon>
        <taxon>Caldilineaceae</taxon>
    </lineage>
</organism>
<reference evidence="1" key="1">
    <citation type="submission" date="2019-09" db="EMBL/GenBank/DDBJ databases">
        <title>Characterisation of the sponge microbiome using genome-centric metagenomics.</title>
        <authorList>
            <person name="Engelberts J.P."/>
            <person name="Robbins S.J."/>
            <person name="De Goeij J.M."/>
            <person name="Aranda M."/>
            <person name="Bell S.C."/>
            <person name="Webster N.S."/>
        </authorList>
    </citation>
    <scope>NUCLEOTIDE SEQUENCE</scope>
    <source>
        <strain evidence="1">SB0675_bin_29</strain>
    </source>
</reference>
<proteinExistence type="predicted"/>
<comment type="caution">
    <text evidence="1">The sequence shown here is derived from an EMBL/GenBank/DDBJ whole genome shotgun (WGS) entry which is preliminary data.</text>
</comment>
<protein>
    <recommendedName>
        <fullName evidence="2">Lipoprotein</fullName>
    </recommendedName>
</protein>
<dbReference type="AlphaFoldDB" id="A0A6B1GAE3"/>
<dbReference type="EMBL" id="VYDA01000537">
    <property type="protein sequence ID" value="MYH63044.1"/>
    <property type="molecule type" value="Genomic_DNA"/>
</dbReference>
<dbReference type="PROSITE" id="PS51257">
    <property type="entry name" value="PROKAR_LIPOPROTEIN"/>
    <property type="match status" value="1"/>
</dbReference>
<sequence length="135" mass="14971">MKSRNVAFIAFVIAVLAGCVPIPQVEPPVTRPQESKAGLSDLASLFAKWDAHDDPIEYLDLLKELEGCMAPFSDPEFKGVLTDGEYSAFLIYAVSVSMAAAGEEISKEHRSERKSDNHRLGFQYLTRVMETCDED</sequence>
<evidence type="ECO:0008006" key="2">
    <source>
        <dbReference type="Google" id="ProtNLM"/>
    </source>
</evidence>
<accession>A0A6B1GAE3</accession>
<gene>
    <name evidence="1" type="ORF">F4148_15235</name>
</gene>